<comment type="caution">
    <text evidence="2">The sequence shown here is derived from an EMBL/GenBank/DDBJ whole genome shotgun (WGS) entry which is preliminary data.</text>
</comment>
<evidence type="ECO:0000256" key="1">
    <source>
        <dbReference type="SAM" id="SignalP"/>
    </source>
</evidence>
<evidence type="ECO:0000313" key="3">
    <source>
        <dbReference type="Proteomes" id="UP001146019"/>
    </source>
</evidence>
<dbReference type="AlphaFoldDB" id="A0A9X3IHA8"/>
<evidence type="ECO:0008006" key="4">
    <source>
        <dbReference type="Google" id="ProtNLM"/>
    </source>
</evidence>
<feature type="chain" id="PRO_5040922115" description="Lipoprotein" evidence="1">
    <location>
        <begin position="29"/>
        <end position="149"/>
    </location>
</feature>
<organism evidence="2 3">
    <name type="scientific">Acinetobacter nematophilus</name>
    <dbReference type="NCBI Taxonomy" id="2994642"/>
    <lineage>
        <taxon>Bacteria</taxon>
        <taxon>Pseudomonadati</taxon>
        <taxon>Pseudomonadota</taxon>
        <taxon>Gammaproteobacteria</taxon>
        <taxon>Moraxellales</taxon>
        <taxon>Moraxellaceae</taxon>
        <taxon>Acinetobacter</taxon>
    </lineage>
</organism>
<proteinExistence type="predicted"/>
<keyword evidence="1" id="KW-0732">Signal</keyword>
<protein>
    <recommendedName>
        <fullName evidence="4">Lipoprotein</fullName>
    </recommendedName>
</protein>
<dbReference type="Proteomes" id="UP001146019">
    <property type="component" value="Unassembled WGS sequence"/>
</dbReference>
<dbReference type="RefSeq" id="WP_266130213.1">
    <property type="nucleotide sequence ID" value="NZ_JAPKMY010000004.1"/>
</dbReference>
<evidence type="ECO:0000313" key="2">
    <source>
        <dbReference type="EMBL" id="MCX5467976.1"/>
    </source>
</evidence>
<keyword evidence="3" id="KW-1185">Reference proteome</keyword>
<name>A0A9X3IHA8_9GAMM</name>
<gene>
    <name evidence="2" type="ORF">OSH00_09485</name>
</gene>
<feature type="signal peptide" evidence="1">
    <location>
        <begin position="1"/>
        <end position="28"/>
    </location>
</feature>
<sequence length="149" mass="16725">MQWNKLSIKPIFGLAVLPLLLSACQSNNVNKVVRDLSSPEGRYHVQVLQCRENDVMFGGATQVQVSVLKKGETEKCRAALNAINQFSVNTIDFGNQNNALELEWLSENKLRAWHRSFAKNPNKNFIGPFSSLNRNDSPVHVIFSPVSDQ</sequence>
<accession>A0A9X3IHA8</accession>
<dbReference type="PROSITE" id="PS51257">
    <property type="entry name" value="PROKAR_LIPOPROTEIN"/>
    <property type="match status" value="1"/>
</dbReference>
<reference evidence="2" key="1">
    <citation type="submission" date="2022-11" db="EMBL/GenBank/DDBJ databases">
        <title>Biodiversity and phylogenetic relationships of bacteria.</title>
        <authorList>
            <person name="Machado R.A.R."/>
            <person name="Bhat A."/>
            <person name="Loulou A."/>
            <person name="Kallel S."/>
        </authorList>
    </citation>
    <scope>NUCLEOTIDE SEQUENCE</scope>
    <source>
        <strain evidence="2">A-IN1</strain>
    </source>
</reference>
<dbReference type="EMBL" id="JAPKMY010000004">
    <property type="protein sequence ID" value="MCX5467976.1"/>
    <property type="molecule type" value="Genomic_DNA"/>
</dbReference>